<dbReference type="AlphaFoldDB" id="A0A8W8KFP7"/>
<dbReference type="CDD" id="cd05040">
    <property type="entry name" value="PTKc_Ack_like"/>
    <property type="match status" value="1"/>
</dbReference>
<dbReference type="Gene3D" id="1.10.510.10">
    <property type="entry name" value="Transferase(Phosphotransferase) domain 1"/>
    <property type="match status" value="1"/>
</dbReference>
<dbReference type="FunFam" id="3.30.200.20:FF:000107">
    <property type="entry name" value="Putative activated CDC42 kinase 1"/>
    <property type="match status" value="1"/>
</dbReference>
<dbReference type="SUPFAM" id="SSF50044">
    <property type="entry name" value="SH3-domain"/>
    <property type="match status" value="1"/>
</dbReference>
<keyword evidence="15" id="KW-0963">Cytoplasm</keyword>
<evidence type="ECO:0000256" key="3">
    <source>
        <dbReference type="ARBA" id="ARBA00004132"/>
    </source>
</evidence>
<comment type="catalytic activity">
    <reaction evidence="33">
        <text>L-threonyl-[protein] + ATP = O-phospho-L-threonyl-[protein] + ADP + H(+)</text>
        <dbReference type="Rhea" id="RHEA:46608"/>
        <dbReference type="Rhea" id="RHEA-COMP:11060"/>
        <dbReference type="Rhea" id="RHEA-COMP:11605"/>
        <dbReference type="ChEBI" id="CHEBI:15378"/>
        <dbReference type="ChEBI" id="CHEBI:30013"/>
        <dbReference type="ChEBI" id="CHEBI:30616"/>
        <dbReference type="ChEBI" id="CHEBI:61977"/>
        <dbReference type="ChEBI" id="CHEBI:456216"/>
        <dbReference type="EC" id="2.7.11.1"/>
    </reaction>
</comment>
<keyword evidence="21 39" id="KW-0547">Nucleotide-binding</keyword>
<dbReference type="GO" id="GO:0005886">
    <property type="term" value="C:plasma membrane"/>
    <property type="evidence" value="ECO:0007669"/>
    <property type="project" value="UniProtKB-SubCell"/>
</dbReference>
<evidence type="ECO:0000256" key="31">
    <source>
        <dbReference type="ARBA" id="ARBA00023242"/>
    </source>
</evidence>
<dbReference type="GO" id="GO:0046872">
    <property type="term" value="F:metal ion binding"/>
    <property type="evidence" value="ECO:0007669"/>
    <property type="project" value="UniProtKB-KW"/>
</dbReference>
<dbReference type="Gene3D" id="3.30.200.20">
    <property type="entry name" value="Phosphorylase Kinase, domain 1"/>
    <property type="match status" value="1"/>
</dbReference>
<comment type="similarity">
    <text evidence="35">Belongs to the protein kinase superfamily. Tyr protein kinase family.</text>
</comment>
<dbReference type="InterPro" id="IPR050198">
    <property type="entry name" value="Non-receptor_tyrosine_kinases"/>
</dbReference>
<comment type="cofactor">
    <cofactor evidence="1">
        <name>Mg(2+)</name>
        <dbReference type="ChEBI" id="CHEBI:18420"/>
    </cofactor>
</comment>
<dbReference type="Gene3D" id="4.10.680.10">
    <property type="entry name" value="Cdc42-like binding domain"/>
    <property type="match status" value="1"/>
</dbReference>
<dbReference type="GO" id="GO:0006897">
    <property type="term" value="P:endocytosis"/>
    <property type="evidence" value="ECO:0007669"/>
    <property type="project" value="UniProtKB-KW"/>
</dbReference>
<evidence type="ECO:0000256" key="24">
    <source>
        <dbReference type="ARBA" id="ARBA00022840"/>
    </source>
</evidence>
<evidence type="ECO:0000256" key="37">
    <source>
        <dbReference type="ARBA" id="ARBA00077194"/>
    </source>
</evidence>
<evidence type="ECO:0000259" key="42">
    <source>
        <dbReference type="PROSITE" id="PS50011"/>
    </source>
</evidence>
<keyword evidence="12 38" id="KW-0728">SH3 domain</keyword>
<keyword evidence="17" id="KW-0597">Phosphoprotein</keyword>
<evidence type="ECO:0000256" key="35">
    <source>
        <dbReference type="ARBA" id="ARBA00060742"/>
    </source>
</evidence>
<evidence type="ECO:0000256" key="27">
    <source>
        <dbReference type="ARBA" id="ARBA00022949"/>
    </source>
</evidence>
<keyword evidence="13" id="KW-1003">Cell membrane</keyword>
<comment type="subcellular location">
    <subcellularLocation>
        <location evidence="8">Cell junction</location>
        <location evidence="8">Adherens junction</location>
    </subcellularLocation>
    <subcellularLocation>
        <location evidence="6">Cell membrane</location>
    </subcellularLocation>
    <subcellularLocation>
        <location evidence="7">Cytoplasm</location>
        <location evidence="7">Cytosol</location>
    </subcellularLocation>
    <subcellularLocation>
        <location evidence="5">Cytoplasmic vesicle membrane</location>
        <topology evidence="5">Peripheral membrane protein</topology>
        <orientation evidence="5">Cytoplasmic side</orientation>
    </subcellularLocation>
    <subcellularLocation>
        <location evidence="3">Cytoplasmic vesicle</location>
        <location evidence="3">Clathrin-coated vesicle</location>
    </subcellularLocation>
    <subcellularLocation>
        <location evidence="4">Endosome</location>
    </subcellularLocation>
    <subcellularLocation>
        <location evidence="9">Membrane</location>
        <location evidence="9">Clathrin-coated pit</location>
    </subcellularLocation>
    <subcellularLocation>
        <location evidence="2">Nucleus</location>
    </subcellularLocation>
</comment>
<keyword evidence="16" id="KW-0723">Serine/threonine-protein kinase</keyword>
<evidence type="ECO:0000256" key="18">
    <source>
        <dbReference type="ARBA" id="ARBA00022583"/>
    </source>
</evidence>
<feature type="compositionally biased region" description="Polar residues" evidence="40">
    <location>
        <begin position="997"/>
        <end position="1007"/>
    </location>
</feature>
<evidence type="ECO:0000313" key="44">
    <source>
        <dbReference type="EnsemblMetazoa" id="G23403.1:cds"/>
    </source>
</evidence>
<dbReference type="EnsemblMetazoa" id="G23403.1">
    <property type="protein sequence ID" value="G23403.1:cds"/>
    <property type="gene ID" value="G23403"/>
</dbReference>
<evidence type="ECO:0000259" key="41">
    <source>
        <dbReference type="PROSITE" id="PS50002"/>
    </source>
</evidence>
<sequence length="1117" mass="125806">MDEDDNREWLYELLSEVQLEQFFSKLRDNLQVTQPSHFDYVKTEDLEKIGMGKPAIRRLLDAVKKRRASKKPRILDKILSGTAKRMADDGGRASPSSRHSGEQSLTCLINQRQLMLWGKLGNGSFGVVREGEWSTPSGRKKKVAVKVLRADALAQPGAFEDFVKEVNAMHSLNHPNLIHLYGIVLSSPLMMVTELAPGGSLLECLRREQTAVLISTLCEYAVQIANGMSYLESRHFIHRDLACRNVLLASPQKVKIGDFGLMRALSSQEDHYTMSEQKKVPFAWCAPESLKIRKFSHASDTWMFAVTLWEMFTYAAEPWMGFNGSQILQKIEDGERLSKPDHCPADIYTLMSQCWALKPQDRPTFQALKDFLCEMRPQDMKVITGFCEKEHLEIIEGDMLTILDGRPDCYWWKGQNKRTSEVGTFPRHCVDPQRKLGGNDISKPLKNSFIHTGHGDPGGKSWGDPGAIDEVYLRNPMEPPDLHKPDMASKQLIKNQLTQSLSARQQFSYSKFVNEVDSDFQDRKYPSTLPKSVATVGATPNPRAMEKSQRNGQKEEGLLIDFSDDSELCTDLQKPATSTLSLFDTLTSSDHCDRLDKPLIQDADTPVDPFDTRISLGSIYSIKPPPTVQKSANQTVKSMTTETVNQNNHVISRPTVPLQLPEKFQSSSLRPESESFENKRHQIEEQLGNNPLHQFRTNELNVGTYVTGSQIQVVNTQHVEESKPSQAIPPKTNDKAFDWLDDAMSNMGVAKNSIYSNQTPLYDEVPNEEEYNTIGGGLHKVKNCFNNTGSSRPLYDEVPDEVEKGDVKNIMPISSSTLPSSINNQIYVPASTVSDYDWDSFDSDFDDDVDEPQVDVGATARLVKSDHLEKPPPLPPRDYLSNSLDSRRDALKKKSEKARIFPVLQDGKQISSTHYFLIPPKGCDNSRTNTAAVRPFSVDGNQLDHKKQQPRTMSEYQNVTGVEYANNKQTNKDHLENGDRRSWSGMTGLKPIGKISNELSGKSNKPCNRTVPRSVPNSSKSVEPNFMSTSPREKVLLVQNSVLGVTDEECHAALCQTSWNEKEAMKYLKTEQLFRLGVTTREDCERLLEALNWNLELASSVLLDDFRNRRKSVESTV</sequence>
<keyword evidence="45" id="KW-1185">Reference proteome</keyword>
<feature type="compositionally biased region" description="Basic and acidic residues" evidence="40">
    <location>
        <begin position="970"/>
        <end position="982"/>
    </location>
</feature>
<dbReference type="PRINTS" id="PR00109">
    <property type="entry name" value="TYRKINASE"/>
</dbReference>
<keyword evidence="20" id="KW-0479">Metal-binding</keyword>
<dbReference type="InterPro" id="IPR011009">
    <property type="entry name" value="Kinase-like_dom_sf"/>
</dbReference>
<dbReference type="InterPro" id="IPR015940">
    <property type="entry name" value="UBA"/>
</dbReference>
<comment type="catalytic activity">
    <reaction evidence="34">
        <text>L-seryl-[protein] + ATP = O-phospho-L-seryl-[protein] + ADP + H(+)</text>
        <dbReference type="Rhea" id="RHEA:17989"/>
        <dbReference type="Rhea" id="RHEA-COMP:9863"/>
        <dbReference type="Rhea" id="RHEA-COMP:11604"/>
        <dbReference type="ChEBI" id="CHEBI:15378"/>
        <dbReference type="ChEBI" id="CHEBI:29999"/>
        <dbReference type="ChEBI" id="CHEBI:30616"/>
        <dbReference type="ChEBI" id="CHEBI:83421"/>
        <dbReference type="ChEBI" id="CHEBI:456216"/>
        <dbReference type="EC" id="2.7.11.1"/>
    </reaction>
</comment>
<keyword evidence="19" id="KW-0808">Transferase</keyword>
<evidence type="ECO:0000259" key="43">
    <source>
        <dbReference type="PROSITE" id="PS50030"/>
    </source>
</evidence>
<evidence type="ECO:0000256" key="22">
    <source>
        <dbReference type="ARBA" id="ARBA00022753"/>
    </source>
</evidence>
<dbReference type="GO" id="GO:0005524">
    <property type="term" value="F:ATP binding"/>
    <property type="evidence" value="ECO:0007669"/>
    <property type="project" value="UniProtKB-UniRule"/>
</dbReference>
<dbReference type="InterPro" id="IPR008266">
    <property type="entry name" value="Tyr_kinase_AS"/>
</dbReference>
<evidence type="ECO:0000256" key="2">
    <source>
        <dbReference type="ARBA" id="ARBA00004123"/>
    </source>
</evidence>
<keyword evidence="29" id="KW-0829">Tyrosine-protein kinase</keyword>
<keyword evidence="32" id="KW-0968">Cytoplasmic vesicle</keyword>
<protein>
    <recommendedName>
        <fullName evidence="36">Activated CDC42 kinase 1</fullName>
        <ecNumber evidence="10">2.7.10.2</ecNumber>
        <ecNumber evidence="11">2.7.11.1</ecNumber>
    </recommendedName>
    <alternativeName>
        <fullName evidence="37">Tyrosine kinase non-receptor protein 2</fullName>
    </alternativeName>
</protein>
<dbReference type="GO" id="GO:0004715">
    <property type="term" value="F:non-membrane spanning protein tyrosine kinase activity"/>
    <property type="evidence" value="ECO:0007669"/>
    <property type="project" value="UniProtKB-EC"/>
</dbReference>
<dbReference type="InterPro" id="IPR036028">
    <property type="entry name" value="SH3-like_dom_sf"/>
</dbReference>
<keyword evidence="24 39" id="KW-0067">ATP-binding</keyword>
<feature type="binding site" evidence="39">
    <location>
        <position position="146"/>
    </location>
    <ligand>
        <name>ATP</name>
        <dbReference type="ChEBI" id="CHEBI:30616"/>
    </ligand>
</feature>
<evidence type="ECO:0000313" key="45">
    <source>
        <dbReference type="Proteomes" id="UP000005408"/>
    </source>
</evidence>
<evidence type="ECO:0000256" key="30">
    <source>
        <dbReference type="ARBA" id="ARBA00023176"/>
    </source>
</evidence>
<dbReference type="Pfam" id="PF07714">
    <property type="entry name" value="PK_Tyr_Ser-Thr"/>
    <property type="match status" value="1"/>
</dbReference>
<dbReference type="CDD" id="cd14328">
    <property type="entry name" value="UBA_TNK1"/>
    <property type="match status" value="1"/>
</dbReference>
<evidence type="ECO:0000256" key="29">
    <source>
        <dbReference type="ARBA" id="ARBA00023137"/>
    </source>
</evidence>
<dbReference type="InterPro" id="IPR015116">
    <property type="entry name" value="Cdc42-bd-like"/>
</dbReference>
<dbReference type="OMA" id="RYDEVPT"/>
<keyword evidence="22" id="KW-0967">Endosome</keyword>
<feature type="domain" description="Protein kinase" evidence="42">
    <location>
        <begin position="114"/>
        <end position="372"/>
    </location>
</feature>
<feature type="domain" description="UBA" evidence="43">
    <location>
        <begin position="1058"/>
        <end position="1105"/>
    </location>
</feature>
<keyword evidence="28" id="KW-0472">Membrane</keyword>
<dbReference type="SMART" id="SM00219">
    <property type="entry name" value="TyrKc"/>
    <property type="match status" value="1"/>
</dbReference>
<keyword evidence="27" id="KW-0965">Cell junction</keyword>
<dbReference type="PROSITE" id="PS50030">
    <property type="entry name" value="UBA"/>
    <property type="match status" value="1"/>
</dbReference>
<evidence type="ECO:0000256" key="23">
    <source>
        <dbReference type="ARBA" id="ARBA00022777"/>
    </source>
</evidence>
<feature type="region of interest" description="Disordered" evidence="40">
    <location>
        <begin position="864"/>
        <end position="893"/>
    </location>
</feature>
<dbReference type="InterPro" id="IPR055175">
    <property type="entry name" value="ACK/TNK-like_SAM"/>
</dbReference>
<evidence type="ECO:0000256" key="6">
    <source>
        <dbReference type="ARBA" id="ARBA00004236"/>
    </source>
</evidence>
<dbReference type="GO" id="GO:0004674">
    <property type="term" value="F:protein serine/threonine kinase activity"/>
    <property type="evidence" value="ECO:0007669"/>
    <property type="project" value="UniProtKB-KW"/>
</dbReference>
<dbReference type="PROSITE" id="PS50002">
    <property type="entry name" value="SH3"/>
    <property type="match status" value="1"/>
</dbReference>
<evidence type="ECO:0000256" key="34">
    <source>
        <dbReference type="ARBA" id="ARBA00048679"/>
    </source>
</evidence>
<dbReference type="InterPro" id="IPR017441">
    <property type="entry name" value="Protein_kinase_ATP_BS"/>
</dbReference>
<keyword evidence="26" id="KW-0832">Ubl conjugation</keyword>
<dbReference type="GO" id="GO:0005829">
    <property type="term" value="C:cytosol"/>
    <property type="evidence" value="ECO:0007669"/>
    <property type="project" value="UniProtKB-SubCell"/>
</dbReference>
<evidence type="ECO:0000256" key="20">
    <source>
        <dbReference type="ARBA" id="ARBA00022723"/>
    </source>
</evidence>
<dbReference type="FunFam" id="1.10.510.10:FF:000080">
    <property type="entry name" value="Putative activated CDC42 kinase 1"/>
    <property type="match status" value="1"/>
</dbReference>
<dbReference type="GO" id="GO:0005768">
    <property type="term" value="C:endosome"/>
    <property type="evidence" value="ECO:0007669"/>
    <property type="project" value="UniProtKB-SubCell"/>
</dbReference>
<dbReference type="PANTHER" id="PTHR24418">
    <property type="entry name" value="TYROSINE-PROTEIN KINASE"/>
    <property type="match status" value="1"/>
</dbReference>
<keyword evidence="18" id="KW-0254">Endocytosis</keyword>
<dbReference type="PROSITE" id="PS00109">
    <property type="entry name" value="PROTEIN_KINASE_TYR"/>
    <property type="match status" value="1"/>
</dbReference>
<keyword evidence="25" id="KW-0460">Magnesium</keyword>
<dbReference type="CDD" id="cd09539">
    <property type="entry name" value="SAM_TNK-like"/>
    <property type="match status" value="1"/>
</dbReference>
<dbReference type="EC" id="2.7.11.1" evidence="11"/>
<evidence type="ECO:0000256" key="39">
    <source>
        <dbReference type="PROSITE-ProRule" id="PRU10141"/>
    </source>
</evidence>
<feature type="region of interest" description="Disordered" evidence="40">
    <location>
        <begin position="523"/>
        <end position="553"/>
    </location>
</feature>
<reference evidence="44" key="1">
    <citation type="submission" date="2022-08" db="UniProtKB">
        <authorList>
            <consortium name="EnsemblMetazoa"/>
        </authorList>
    </citation>
    <scope>IDENTIFICATION</scope>
    <source>
        <strain evidence="44">05x7-T-G4-1.051#20</strain>
    </source>
</reference>
<organism evidence="44 45">
    <name type="scientific">Magallana gigas</name>
    <name type="common">Pacific oyster</name>
    <name type="synonym">Crassostrea gigas</name>
    <dbReference type="NCBI Taxonomy" id="29159"/>
    <lineage>
        <taxon>Eukaryota</taxon>
        <taxon>Metazoa</taxon>
        <taxon>Spiralia</taxon>
        <taxon>Lophotrochozoa</taxon>
        <taxon>Mollusca</taxon>
        <taxon>Bivalvia</taxon>
        <taxon>Autobranchia</taxon>
        <taxon>Pteriomorphia</taxon>
        <taxon>Ostreida</taxon>
        <taxon>Ostreoidea</taxon>
        <taxon>Ostreidae</taxon>
        <taxon>Magallana</taxon>
    </lineage>
</organism>
<evidence type="ECO:0000256" key="16">
    <source>
        <dbReference type="ARBA" id="ARBA00022527"/>
    </source>
</evidence>
<evidence type="ECO:0000256" key="32">
    <source>
        <dbReference type="ARBA" id="ARBA00023329"/>
    </source>
</evidence>
<dbReference type="Pfam" id="PF09027">
    <property type="entry name" value="GTPase_binding"/>
    <property type="match status" value="1"/>
</dbReference>
<evidence type="ECO:0000256" key="8">
    <source>
        <dbReference type="ARBA" id="ARBA00004536"/>
    </source>
</evidence>
<evidence type="ECO:0000256" key="1">
    <source>
        <dbReference type="ARBA" id="ARBA00001946"/>
    </source>
</evidence>
<evidence type="ECO:0000256" key="21">
    <source>
        <dbReference type="ARBA" id="ARBA00022741"/>
    </source>
</evidence>
<dbReference type="SUPFAM" id="SSF56112">
    <property type="entry name" value="Protein kinase-like (PK-like)"/>
    <property type="match status" value="1"/>
</dbReference>
<evidence type="ECO:0000256" key="15">
    <source>
        <dbReference type="ARBA" id="ARBA00022490"/>
    </source>
</evidence>
<name>A0A8W8KFP7_MAGGI</name>
<feature type="compositionally biased region" description="Basic and acidic residues" evidence="40">
    <location>
        <begin position="544"/>
        <end position="553"/>
    </location>
</feature>
<keyword evidence="14" id="KW-0488">Methylation</keyword>
<dbReference type="GO" id="GO:0005912">
    <property type="term" value="C:adherens junction"/>
    <property type="evidence" value="ECO:0007669"/>
    <property type="project" value="UniProtKB-SubCell"/>
</dbReference>
<dbReference type="Pfam" id="PF22931">
    <property type="entry name" value="SAM_TNK"/>
    <property type="match status" value="1"/>
</dbReference>
<dbReference type="InterPro" id="IPR049587">
    <property type="entry name" value="TNK-like_SAM"/>
</dbReference>
<evidence type="ECO:0000256" key="12">
    <source>
        <dbReference type="ARBA" id="ARBA00022443"/>
    </source>
</evidence>
<dbReference type="OrthoDB" id="635774at2759"/>
<evidence type="ECO:0000256" key="17">
    <source>
        <dbReference type="ARBA" id="ARBA00022553"/>
    </source>
</evidence>
<feature type="domain" description="SH3" evidence="41">
    <location>
        <begin position="375"/>
        <end position="435"/>
    </location>
</feature>
<dbReference type="GO" id="GO:0005905">
    <property type="term" value="C:clathrin-coated pit"/>
    <property type="evidence" value="ECO:0007669"/>
    <property type="project" value="UniProtKB-SubCell"/>
</dbReference>
<dbReference type="PROSITE" id="PS00107">
    <property type="entry name" value="PROTEIN_KINASE_ATP"/>
    <property type="match status" value="1"/>
</dbReference>
<feature type="compositionally biased region" description="Polar residues" evidence="40">
    <location>
        <begin position="1015"/>
        <end position="1027"/>
    </location>
</feature>
<dbReference type="InterPro" id="IPR001452">
    <property type="entry name" value="SH3_domain"/>
</dbReference>
<evidence type="ECO:0000256" key="14">
    <source>
        <dbReference type="ARBA" id="ARBA00022481"/>
    </source>
</evidence>
<evidence type="ECO:0000256" key="4">
    <source>
        <dbReference type="ARBA" id="ARBA00004177"/>
    </source>
</evidence>
<evidence type="ECO:0000256" key="26">
    <source>
        <dbReference type="ARBA" id="ARBA00022843"/>
    </source>
</evidence>
<feature type="region of interest" description="Disordered" evidence="40">
    <location>
        <begin position="968"/>
        <end position="987"/>
    </location>
</feature>
<dbReference type="InterPro" id="IPR000719">
    <property type="entry name" value="Prot_kinase_dom"/>
</dbReference>
<dbReference type="Proteomes" id="UP000005408">
    <property type="component" value="Unassembled WGS sequence"/>
</dbReference>
<dbReference type="PROSITE" id="PS50011">
    <property type="entry name" value="PROTEIN_KINASE_DOM"/>
    <property type="match status" value="1"/>
</dbReference>
<feature type="compositionally biased region" description="Polar residues" evidence="40">
    <location>
        <begin position="94"/>
        <end position="103"/>
    </location>
</feature>
<evidence type="ECO:0000256" key="5">
    <source>
        <dbReference type="ARBA" id="ARBA00004180"/>
    </source>
</evidence>
<dbReference type="InterPro" id="IPR020635">
    <property type="entry name" value="Tyr_kinase_cat_dom"/>
</dbReference>
<feature type="region of interest" description="Disordered" evidence="40">
    <location>
        <begin position="994"/>
        <end position="1027"/>
    </location>
</feature>
<proteinExistence type="inferred from homology"/>
<evidence type="ECO:0000256" key="9">
    <source>
        <dbReference type="ARBA" id="ARBA00004600"/>
    </source>
</evidence>
<dbReference type="Pfam" id="PF00018">
    <property type="entry name" value="SH3_1"/>
    <property type="match status" value="1"/>
</dbReference>
<accession>A0A8W8KFP7</accession>
<dbReference type="GO" id="GO:0030136">
    <property type="term" value="C:clathrin-coated vesicle"/>
    <property type="evidence" value="ECO:0007669"/>
    <property type="project" value="UniProtKB-SubCell"/>
</dbReference>
<dbReference type="InterPro" id="IPR037085">
    <property type="entry name" value="Cdc42-bd-like_dom_sf"/>
</dbReference>
<dbReference type="GO" id="GO:0005634">
    <property type="term" value="C:nucleus"/>
    <property type="evidence" value="ECO:0007669"/>
    <property type="project" value="UniProtKB-SubCell"/>
</dbReference>
<dbReference type="SMART" id="SM00326">
    <property type="entry name" value="SH3"/>
    <property type="match status" value="1"/>
</dbReference>
<evidence type="ECO:0000256" key="25">
    <source>
        <dbReference type="ARBA" id="ARBA00022842"/>
    </source>
</evidence>
<evidence type="ECO:0000256" key="11">
    <source>
        <dbReference type="ARBA" id="ARBA00012513"/>
    </source>
</evidence>
<evidence type="ECO:0000256" key="7">
    <source>
        <dbReference type="ARBA" id="ARBA00004514"/>
    </source>
</evidence>
<evidence type="ECO:0000256" key="36">
    <source>
        <dbReference type="ARBA" id="ARBA00072244"/>
    </source>
</evidence>
<keyword evidence="31" id="KW-0539">Nucleus</keyword>
<evidence type="ECO:0000256" key="13">
    <source>
        <dbReference type="ARBA" id="ARBA00022475"/>
    </source>
</evidence>
<dbReference type="GO" id="GO:0030659">
    <property type="term" value="C:cytoplasmic vesicle membrane"/>
    <property type="evidence" value="ECO:0007669"/>
    <property type="project" value="UniProtKB-SubCell"/>
</dbReference>
<evidence type="ECO:0000256" key="10">
    <source>
        <dbReference type="ARBA" id="ARBA00011903"/>
    </source>
</evidence>
<evidence type="ECO:0000256" key="28">
    <source>
        <dbReference type="ARBA" id="ARBA00023136"/>
    </source>
</evidence>
<evidence type="ECO:0000256" key="38">
    <source>
        <dbReference type="PROSITE-ProRule" id="PRU00192"/>
    </source>
</evidence>
<keyword evidence="30" id="KW-0168">Coated pit</keyword>
<feature type="region of interest" description="Disordered" evidence="40">
    <location>
        <begin position="83"/>
        <end position="103"/>
    </location>
</feature>
<dbReference type="FunFam" id="4.10.680.10:FF:000001">
    <property type="entry name" value="activated CDC42 kinase 1 isoform X1"/>
    <property type="match status" value="1"/>
</dbReference>
<keyword evidence="23" id="KW-0418">Kinase</keyword>
<dbReference type="InterPro" id="IPR001245">
    <property type="entry name" value="Ser-Thr/Tyr_kinase_cat_dom"/>
</dbReference>
<evidence type="ECO:0000256" key="40">
    <source>
        <dbReference type="SAM" id="MobiDB-lite"/>
    </source>
</evidence>
<evidence type="ECO:0000256" key="19">
    <source>
        <dbReference type="ARBA" id="ARBA00022679"/>
    </source>
</evidence>
<dbReference type="EC" id="2.7.10.2" evidence="10"/>
<evidence type="ECO:0000256" key="33">
    <source>
        <dbReference type="ARBA" id="ARBA00047899"/>
    </source>
</evidence>